<proteinExistence type="predicted"/>
<dbReference type="AlphaFoldDB" id="A0A0C3AVQ9"/>
<evidence type="ECO:0000313" key="1">
    <source>
        <dbReference type="EMBL" id="KIM23371.1"/>
    </source>
</evidence>
<gene>
    <name evidence="1" type="ORF">M408DRAFT_27934</name>
</gene>
<dbReference type="EMBL" id="KN824338">
    <property type="protein sequence ID" value="KIM23371.1"/>
    <property type="molecule type" value="Genomic_DNA"/>
</dbReference>
<accession>A0A0C3AVQ9</accession>
<reference evidence="2" key="2">
    <citation type="submission" date="2015-01" db="EMBL/GenBank/DDBJ databases">
        <title>Evolutionary Origins and Diversification of the Mycorrhizal Mutualists.</title>
        <authorList>
            <consortium name="DOE Joint Genome Institute"/>
            <consortium name="Mycorrhizal Genomics Consortium"/>
            <person name="Kohler A."/>
            <person name="Kuo A."/>
            <person name="Nagy L.G."/>
            <person name="Floudas D."/>
            <person name="Copeland A."/>
            <person name="Barry K.W."/>
            <person name="Cichocki N."/>
            <person name="Veneault-Fourrey C."/>
            <person name="LaButti K."/>
            <person name="Lindquist E.A."/>
            <person name="Lipzen A."/>
            <person name="Lundell T."/>
            <person name="Morin E."/>
            <person name="Murat C."/>
            <person name="Riley R."/>
            <person name="Ohm R."/>
            <person name="Sun H."/>
            <person name="Tunlid A."/>
            <person name="Henrissat B."/>
            <person name="Grigoriev I.V."/>
            <person name="Hibbett D.S."/>
            <person name="Martin F."/>
        </authorList>
    </citation>
    <scope>NUCLEOTIDE SEQUENCE [LARGE SCALE GENOMIC DNA]</scope>
    <source>
        <strain evidence="2">MAFF 305830</strain>
    </source>
</reference>
<dbReference type="SUPFAM" id="SSF52047">
    <property type="entry name" value="RNI-like"/>
    <property type="match status" value="1"/>
</dbReference>
<keyword evidence="2" id="KW-1185">Reference proteome</keyword>
<organism evidence="1 2">
    <name type="scientific">Serendipita vermifera MAFF 305830</name>
    <dbReference type="NCBI Taxonomy" id="933852"/>
    <lineage>
        <taxon>Eukaryota</taxon>
        <taxon>Fungi</taxon>
        <taxon>Dikarya</taxon>
        <taxon>Basidiomycota</taxon>
        <taxon>Agaricomycotina</taxon>
        <taxon>Agaricomycetes</taxon>
        <taxon>Sebacinales</taxon>
        <taxon>Serendipitaceae</taxon>
        <taxon>Serendipita</taxon>
    </lineage>
</organism>
<evidence type="ECO:0000313" key="2">
    <source>
        <dbReference type="Proteomes" id="UP000054097"/>
    </source>
</evidence>
<protein>
    <recommendedName>
        <fullName evidence="3">F-box domain-containing protein</fullName>
    </recommendedName>
</protein>
<dbReference type="OrthoDB" id="3310872at2759"/>
<reference evidence="1 2" key="1">
    <citation type="submission" date="2014-04" db="EMBL/GenBank/DDBJ databases">
        <authorList>
            <consortium name="DOE Joint Genome Institute"/>
            <person name="Kuo A."/>
            <person name="Zuccaro A."/>
            <person name="Kohler A."/>
            <person name="Nagy L.G."/>
            <person name="Floudas D."/>
            <person name="Copeland A."/>
            <person name="Barry K.W."/>
            <person name="Cichocki N."/>
            <person name="Veneault-Fourrey C."/>
            <person name="LaButti K."/>
            <person name="Lindquist E.A."/>
            <person name="Lipzen A."/>
            <person name="Lundell T."/>
            <person name="Morin E."/>
            <person name="Murat C."/>
            <person name="Sun H."/>
            <person name="Tunlid A."/>
            <person name="Henrissat B."/>
            <person name="Grigoriev I.V."/>
            <person name="Hibbett D.S."/>
            <person name="Martin F."/>
            <person name="Nordberg H.P."/>
            <person name="Cantor M.N."/>
            <person name="Hua S.X."/>
        </authorList>
    </citation>
    <scope>NUCLEOTIDE SEQUENCE [LARGE SCALE GENOMIC DNA]</scope>
    <source>
        <strain evidence="1 2">MAFF 305830</strain>
    </source>
</reference>
<sequence length="380" mass="44268">MSTSAYLSVELWQTILRYAIGVTDFLDPDAFEGVIEEHLIVDTASLKNDEAAYWAAEKVRNRLQTVCKSWDAYLRHFEHRFVRMLDIRHRKVDIQKLEVALRVCFGGQHCWCNEVCRSSSTGFQKFCSETFQMVEPTRMVIADLKTDFWFISDLIKIPQNFDRVQVLITPNCGFTYSFAKNLQKFGGLRHFYGKGYRGTQERGVLGPMTAKNLVTLSMHTRTGRDYMNIVWDLPRLRHLRLKADSSQEVSDFVDKSAMPILRVIGTQLVSLYFYHQYVDYDIPRELWMLCPNLERLHTGMSLVYHPPYFHPIHTLVLARDTGLHLFPELPEWPNLQRVVVNDGGYSVGEETFSHLKSTRDIIVEHRYGLCEEEDFEAADY</sequence>
<dbReference type="Proteomes" id="UP000054097">
    <property type="component" value="Unassembled WGS sequence"/>
</dbReference>
<dbReference type="HOGENOM" id="CLU_055669_0_0_1"/>
<evidence type="ECO:0008006" key="3">
    <source>
        <dbReference type="Google" id="ProtNLM"/>
    </source>
</evidence>
<name>A0A0C3AVQ9_SERVB</name>